<evidence type="ECO:0000313" key="1">
    <source>
        <dbReference type="EMBL" id="JAH62740.1"/>
    </source>
</evidence>
<name>A0A0E9UC24_ANGAN</name>
<reference evidence="1" key="2">
    <citation type="journal article" date="2015" name="Fish Shellfish Immunol.">
        <title>Early steps in the European eel (Anguilla anguilla)-Vibrio vulnificus interaction in the gills: Role of the RtxA13 toxin.</title>
        <authorList>
            <person name="Callol A."/>
            <person name="Pajuelo D."/>
            <person name="Ebbesson L."/>
            <person name="Teles M."/>
            <person name="MacKenzie S."/>
            <person name="Amaro C."/>
        </authorList>
    </citation>
    <scope>NUCLEOTIDE SEQUENCE</scope>
</reference>
<sequence>MVRNIRPQTIFQTTAHNISINVAKLQVE</sequence>
<accession>A0A0E9UC24</accession>
<organism evidence="1">
    <name type="scientific">Anguilla anguilla</name>
    <name type="common">European freshwater eel</name>
    <name type="synonym">Muraena anguilla</name>
    <dbReference type="NCBI Taxonomy" id="7936"/>
    <lineage>
        <taxon>Eukaryota</taxon>
        <taxon>Metazoa</taxon>
        <taxon>Chordata</taxon>
        <taxon>Craniata</taxon>
        <taxon>Vertebrata</taxon>
        <taxon>Euteleostomi</taxon>
        <taxon>Actinopterygii</taxon>
        <taxon>Neopterygii</taxon>
        <taxon>Teleostei</taxon>
        <taxon>Anguilliformes</taxon>
        <taxon>Anguillidae</taxon>
        <taxon>Anguilla</taxon>
    </lineage>
</organism>
<protein>
    <submittedName>
        <fullName evidence="1">Uncharacterized protein</fullName>
    </submittedName>
</protein>
<dbReference type="AlphaFoldDB" id="A0A0E9UC24"/>
<dbReference type="EMBL" id="GBXM01045837">
    <property type="protein sequence ID" value="JAH62740.1"/>
    <property type="molecule type" value="Transcribed_RNA"/>
</dbReference>
<dbReference type="EMBL" id="GBXM01056539">
    <property type="protein sequence ID" value="JAH52038.1"/>
    <property type="molecule type" value="Transcribed_RNA"/>
</dbReference>
<proteinExistence type="predicted"/>
<reference evidence="1" key="1">
    <citation type="submission" date="2014-11" db="EMBL/GenBank/DDBJ databases">
        <authorList>
            <person name="Amaro Gonzalez C."/>
        </authorList>
    </citation>
    <scope>NUCLEOTIDE SEQUENCE</scope>
</reference>